<evidence type="ECO:0000313" key="1">
    <source>
        <dbReference type="EMBL" id="MCY1713314.1"/>
    </source>
</evidence>
<reference evidence="1 2" key="1">
    <citation type="submission" date="2022-11" db="EMBL/GenBank/DDBJ databases">
        <authorList>
            <person name="Caiyu Z."/>
        </authorList>
    </citation>
    <scope>NUCLEOTIDE SEQUENCE [LARGE SCALE GENOMIC DNA]</scope>
    <source>
        <strain evidence="1 2">YR-4</strain>
    </source>
</reference>
<evidence type="ECO:0000313" key="2">
    <source>
        <dbReference type="Proteomes" id="UP001082703"/>
    </source>
</evidence>
<dbReference type="RefSeq" id="WP_268057321.1">
    <property type="nucleotide sequence ID" value="NZ_JAPOHA010000003.1"/>
</dbReference>
<organism evidence="1 2">
    <name type="scientific">Caproiciproducens galactitolivorans</name>
    <dbReference type="NCBI Taxonomy" id="642589"/>
    <lineage>
        <taxon>Bacteria</taxon>
        <taxon>Bacillati</taxon>
        <taxon>Bacillota</taxon>
        <taxon>Clostridia</taxon>
        <taxon>Eubacteriales</taxon>
        <taxon>Acutalibacteraceae</taxon>
        <taxon>Caproiciproducens</taxon>
    </lineage>
</organism>
<keyword evidence="2" id="KW-1185">Reference proteome</keyword>
<accession>A0ABT4BQZ1</accession>
<dbReference type="Proteomes" id="UP001082703">
    <property type="component" value="Unassembled WGS sequence"/>
</dbReference>
<comment type="caution">
    <text evidence="1">The sequence shown here is derived from an EMBL/GenBank/DDBJ whole genome shotgun (WGS) entry which is preliminary data.</text>
</comment>
<proteinExistence type="predicted"/>
<protein>
    <submittedName>
        <fullName evidence="1">Uncharacterized protein</fullName>
    </submittedName>
</protein>
<gene>
    <name evidence="1" type="ORF">OUY18_03460</name>
</gene>
<dbReference type="EMBL" id="JAPOHA010000003">
    <property type="protein sequence ID" value="MCY1713314.1"/>
    <property type="molecule type" value="Genomic_DNA"/>
</dbReference>
<name>A0ABT4BQZ1_9FIRM</name>
<sequence>MKKKIGFGIFFIAVLLFAGIIGFHNYSANNEINSNDEGLIHLENYQKDTRERFIAGLALQKKLIYEQADALEKEETASMGSQSPDREIRYKTIDKLAGSIKGSGYSQEVYIKTEVKYVWDTAKNELVSIESFALPVTYLPGVSASAVTLNGSAFNIEKGSTSRRMSQTATFAIVEKENIPVGDDIVSIRKAAGGYEISTRAKTYAIHITASDL</sequence>